<sequence>MTGVIRRATEGDLDSVMAVYDAARAFMRSTGNLTQWVGGYPSRAHAERDLAGGWLWVLDEGDGPVACMSVLPGPDRTYAAIDGEPWLNDDPYWVMHRLACAEQGRGRGSRMLSWLCGLHDNVRADTHEDNVPMQRALERCGFVRRGTVVCDDGTPRIAYHFVR</sequence>
<evidence type="ECO:0000313" key="2">
    <source>
        <dbReference type="EMBL" id="HJF46054.1"/>
    </source>
</evidence>
<dbReference type="Pfam" id="PF00583">
    <property type="entry name" value="Acetyltransf_1"/>
    <property type="match status" value="1"/>
</dbReference>
<dbReference type="RefSeq" id="WP_273448221.1">
    <property type="nucleotide sequence ID" value="NZ_CALUGK010000029.1"/>
</dbReference>
<dbReference type="InterPro" id="IPR000182">
    <property type="entry name" value="GNAT_dom"/>
</dbReference>
<comment type="caution">
    <text evidence="2">The sequence shown here is derived from an EMBL/GenBank/DDBJ whole genome shotgun (WGS) entry which is preliminary data.</text>
</comment>
<organism evidence="2 3">
    <name type="scientific">Thermophilibacter provencensis</name>
    <dbReference type="NCBI Taxonomy" id="1852386"/>
    <lineage>
        <taxon>Bacteria</taxon>
        <taxon>Bacillati</taxon>
        <taxon>Actinomycetota</taxon>
        <taxon>Coriobacteriia</taxon>
        <taxon>Coriobacteriales</taxon>
        <taxon>Atopobiaceae</taxon>
        <taxon>Thermophilibacter</taxon>
    </lineage>
</organism>
<protein>
    <submittedName>
        <fullName evidence="2">N-acetyltransferase</fullName>
    </submittedName>
</protein>
<evidence type="ECO:0000259" key="1">
    <source>
        <dbReference type="PROSITE" id="PS51186"/>
    </source>
</evidence>
<reference evidence="2" key="2">
    <citation type="submission" date="2021-09" db="EMBL/GenBank/DDBJ databases">
        <authorList>
            <person name="Gilroy R."/>
        </authorList>
    </citation>
    <scope>NUCLEOTIDE SEQUENCE</scope>
    <source>
        <strain evidence="2">CHK124-7917</strain>
    </source>
</reference>
<dbReference type="InterPro" id="IPR016181">
    <property type="entry name" value="Acyl_CoA_acyltransferase"/>
</dbReference>
<feature type="domain" description="N-acetyltransferase" evidence="1">
    <location>
        <begin position="3"/>
        <end position="163"/>
    </location>
</feature>
<dbReference type="SUPFAM" id="SSF55729">
    <property type="entry name" value="Acyl-CoA N-acyltransferases (Nat)"/>
    <property type="match status" value="1"/>
</dbReference>
<dbReference type="EMBL" id="DYWQ01000153">
    <property type="protein sequence ID" value="HJF46054.1"/>
    <property type="molecule type" value="Genomic_DNA"/>
</dbReference>
<dbReference type="AlphaFoldDB" id="A0A921GHL0"/>
<reference evidence="2" key="1">
    <citation type="journal article" date="2021" name="PeerJ">
        <title>Extensive microbial diversity within the chicken gut microbiome revealed by metagenomics and culture.</title>
        <authorList>
            <person name="Gilroy R."/>
            <person name="Ravi A."/>
            <person name="Getino M."/>
            <person name="Pursley I."/>
            <person name="Horton D.L."/>
            <person name="Alikhan N.F."/>
            <person name="Baker D."/>
            <person name="Gharbi K."/>
            <person name="Hall N."/>
            <person name="Watson M."/>
            <person name="Adriaenssens E.M."/>
            <person name="Foster-Nyarko E."/>
            <person name="Jarju S."/>
            <person name="Secka A."/>
            <person name="Antonio M."/>
            <person name="Oren A."/>
            <person name="Chaudhuri R.R."/>
            <person name="La Ragione R."/>
            <person name="Hildebrand F."/>
            <person name="Pallen M.J."/>
        </authorList>
    </citation>
    <scope>NUCLEOTIDE SEQUENCE</scope>
    <source>
        <strain evidence="2">CHK124-7917</strain>
    </source>
</reference>
<name>A0A921GHL0_9ACTN</name>
<dbReference type="GO" id="GO:0016747">
    <property type="term" value="F:acyltransferase activity, transferring groups other than amino-acyl groups"/>
    <property type="evidence" value="ECO:0007669"/>
    <property type="project" value="InterPro"/>
</dbReference>
<evidence type="ECO:0000313" key="3">
    <source>
        <dbReference type="Proteomes" id="UP000697330"/>
    </source>
</evidence>
<accession>A0A921GHL0</accession>
<dbReference type="Gene3D" id="3.40.630.30">
    <property type="match status" value="1"/>
</dbReference>
<dbReference type="PROSITE" id="PS51186">
    <property type="entry name" value="GNAT"/>
    <property type="match status" value="1"/>
</dbReference>
<proteinExistence type="predicted"/>
<gene>
    <name evidence="2" type="ORF">K8U72_09800</name>
</gene>
<dbReference type="Proteomes" id="UP000697330">
    <property type="component" value="Unassembled WGS sequence"/>
</dbReference>